<keyword evidence="3" id="KW-0378">Hydrolase</keyword>
<dbReference type="WBParaSite" id="PTRK_0000558600.1">
    <property type="protein sequence ID" value="PTRK_0000558600.1"/>
    <property type="gene ID" value="PTRK_0000558600"/>
</dbReference>
<keyword evidence="3" id="KW-0482">Metalloprotease</keyword>
<dbReference type="InterPro" id="IPR024079">
    <property type="entry name" value="MetalloPept_cat_dom_sf"/>
</dbReference>
<dbReference type="Pfam" id="PF01400">
    <property type="entry name" value="Astacin"/>
    <property type="match status" value="1"/>
</dbReference>
<keyword evidence="5" id="KW-1185">Reference proteome</keyword>
<evidence type="ECO:0000313" key="5">
    <source>
        <dbReference type="Proteomes" id="UP000038045"/>
    </source>
</evidence>
<dbReference type="PANTHER" id="PTHR10127">
    <property type="entry name" value="DISCOIDIN, CUB, EGF, LAMININ , AND ZINC METALLOPROTEASE DOMAIN CONTAINING"/>
    <property type="match status" value="1"/>
</dbReference>
<dbReference type="InterPro" id="IPR006026">
    <property type="entry name" value="Peptidase_Metallo"/>
</dbReference>
<dbReference type="Gene3D" id="3.40.390.10">
    <property type="entry name" value="Collagenase (Catalytic Domain)"/>
    <property type="match status" value="1"/>
</dbReference>
<feature type="signal peptide" evidence="3">
    <location>
        <begin position="1"/>
        <end position="21"/>
    </location>
</feature>
<dbReference type="GO" id="GO:0004222">
    <property type="term" value="F:metalloendopeptidase activity"/>
    <property type="evidence" value="ECO:0007669"/>
    <property type="project" value="UniProtKB-UniRule"/>
</dbReference>
<evidence type="ECO:0000256" key="1">
    <source>
        <dbReference type="ARBA" id="ARBA00023157"/>
    </source>
</evidence>
<keyword evidence="3" id="KW-0645">Protease</keyword>
<keyword evidence="3" id="KW-0862">Zinc</keyword>
<name>A0A0N4ZDE1_PARTI</name>
<dbReference type="EC" id="3.4.24.-" evidence="3"/>
<dbReference type="Proteomes" id="UP000038045">
    <property type="component" value="Unplaced"/>
</dbReference>
<dbReference type="AlphaFoldDB" id="A0A0N4ZDE1"/>
<dbReference type="PANTHER" id="PTHR10127:SF802">
    <property type="entry name" value="ZINC METALLOPROTEINASE NAS-10"/>
    <property type="match status" value="1"/>
</dbReference>
<dbReference type="InterPro" id="IPR001506">
    <property type="entry name" value="Peptidase_M12A"/>
</dbReference>
<dbReference type="GO" id="GO:0008270">
    <property type="term" value="F:zinc ion binding"/>
    <property type="evidence" value="ECO:0007669"/>
    <property type="project" value="InterPro"/>
</dbReference>
<accession>A0A0N4ZDE1</accession>
<proteinExistence type="predicted"/>
<evidence type="ECO:0000256" key="3">
    <source>
        <dbReference type="RuleBase" id="RU361183"/>
    </source>
</evidence>
<comment type="cofactor">
    <cofactor evidence="3">
        <name>Zn(2+)</name>
        <dbReference type="ChEBI" id="CHEBI:29105"/>
    </cofactor>
    <text evidence="3">Binds 1 zinc ion per subunit.</text>
</comment>
<dbReference type="SUPFAM" id="SSF55486">
    <property type="entry name" value="Metalloproteases ('zincins'), catalytic domain"/>
    <property type="match status" value="1"/>
</dbReference>
<feature type="domain" description="Peptidase M12A" evidence="4">
    <location>
        <begin position="35"/>
        <end position="234"/>
    </location>
</feature>
<dbReference type="STRING" id="131310.A0A0N4ZDE1"/>
<evidence type="ECO:0000256" key="2">
    <source>
        <dbReference type="PROSITE-ProRule" id="PRU01211"/>
    </source>
</evidence>
<dbReference type="GO" id="GO:0006508">
    <property type="term" value="P:proteolysis"/>
    <property type="evidence" value="ECO:0007669"/>
    <property type="project" value="UniProtKB-KW"/>
</dbReference>
<reference evidence="6" key="1">
    <citation type="submission" date="2017-02" db="UniProtKB">
        <authorList>
            <consortium name="WormBaseParasite"/>
        </authorList>
    </citation>
    <scope>IDENTIFICATION</scope>
</reference>
<sequence>MVLYPIFRLFLLNSILVSIKSQIINIRVGSPLFSSSEGKEPVTLRPTYNIPIFASESKIPNNVLKQIRDYIEHNTCIRIFNKNKKISEEFGINFESDNYCLVLNNNTANNQSTIKFDNSCRNNISELYQMIFRALGVPYEHKRLERDDYITVNNGNIIDDFRKDFEKEEINRTNLGPYDFGSLMHFGPYKYNQNGHKTVTVNNITYKNFYEKMMAPNKNVTFRDIRSLNSIYCNHSCTTNVTCKHGGYQHPNFCNRCKCPIPFNGSMCETIEPHKIDDCGNGTLTATANASYLYIIHSNKCNYMITTKDSNKKIQLYIYGTSIKGQYYCSESFSLQVKYQQDKGNTGLCLCGSIENTTITSEDNSVFIIYRGYDNSKSRVFVQYKEVDK</sequence>
<comment type="caution">
    <text evidence="2">Lacks conserved residue(s) required for the propagation of feature annotation.</text>
</comment>
<keyword evidence="1" id="KW-1015">Disulfide bond</keyword>
<evidence type="ECO:0000313" key="6">
    <source>
        <dbReference type="WBParaSite" id="PTRK_0000558600.1"/>
    </source>
</evidence>
<dbReference type="PROSITE" id="PS51864">
    <property type="entry name" value="ASTACIN"/>
    <property type="match status" value="1"/>
</dbReference>
<feature type="chain" id="PRO_5005733244" description="Metalloendopeptidase" evidence="3">
    <location>
        <begin position="22"/>
        <end position="389"/>
    </location>
</feature>
<dbReference type="PRINTS" id="PR00480">
    <property type="entry name" value="ASTACIN"/>
</dbReference>
<evidence type="ECO:0000259" key="4">
    <source>
        <dbReference type="PROSITE" id="PS51864"/>
    </source>
</evidence>
<dbReference type="SMART" id="SM00235">
    <property type="entry name" value="ZnMc"/>
    <property type="match status" value="1"/>
</dbReference>
<keyword evidence="3" id="KW-0732">Signal</keyword>
<keyword evidence="3" id="KW-0479">Metal-binding</keyword>
<organism evidence="5 6">
    <name type="scientific">Parastrongyloides trichosuri</name>
    <name type="common">Possum-specific nematode worm</name>
    <dbReference type="NCBI Taxonomy" id="131310"/>
    <lineage>
        <taxon>Eukaryota</taxon>
        <taxon>Metazoa</taxon>
        <taxon>Ecdysozoa</taxon>
        <taxon>Nematoda</taxon>
        <taxon>Chromadorea</taxon>
        <taxon>Rhabditida</taxon>
        <taxon>Tylenchina</taxon>
        <taxon>Panagrolaimomorpha</taxon>
        <taxon>Strongyloidoidea</taxon>
        <taxon>Strongyloididae</taxon>
        <taxon>Parastrongyloides</taxon>
    </lineage>
</organism>
<protein>
    <recommendedName>
        <fullName evidence="3">Metalloendopeptidase</fullName>
        <ecNumber evidence="3">3.4.24.-</ecNumber>
    </recommendedName>
</protein>